<organism evidence="9 10">
    <name type="scientific">Candidatus Methylacidithermus pantelleriae</name>
    <dbReference type="NCBI Taxonomy" id="2744239"/>
    <lineage>
        <taxon>Bacteria</taxon>
        <taxon>Pseudomonadati</taxon>
        <taxon>Verrucomicrobiota</taxon>
        <taxon>Methylacidiphilae</taxon>
        <taxon>Methylacidiphilales</taxon>
        <taxon>Methylacidiphilaceae</taxon>
        <taxon>Candidatus Methylacidithermus</taxon>
    </lineage>
</organism>
<dbReference type="SUPFAM" id="SSF55261">
    <property type="entry name" value="GAD domain-like"/>
    <property type="match status" value="1"/>
</dbReference>
<dbReference type="PRINTS" id="PR01042">
    <property type="entry name" value="TRNASYNTHASP"/>
</dbReference>
<evidence type="ECO:0000256" key="4">
    <source>
        <dbReference type="ARBA" id="ARBA00022840"/>
    </source>
</evidence>
<keyword evidence="4 7" id="KW-0067">ATP-binding</keyword>
<reference evidence="9" key="1">
    <citation type="submission" date="2021-02" db="EMBL/GenBank/DDBJ databases">
        <authorList>
            <person name="Cremers G."/>
            <person name="Picone N."/>
        </authorList>
    </citation>
    <scope>NUCLEOTIDE SEQUENCE</scope>
    <source>
        <strain evidence="9">PQ17</strain>
    </source>
</reference>
<dbReference type="SUPFAM" id="SSF50249">
    <property type="entry name" value="Nucleic acid-binding proteins"/>
    <property type="match status" value="1"/>
</dbReference>
<dbReference type="GO" id="GO:0006422">
    <property type="term" value="P:aspartyl-tRNA aminoacylation"/>
    <property type="evidence" value="ECO:0007669"/>
    <property type="project" value="UniProtKB-UniRule"/>
</dbReference>
<dbReference type="InterPro" id="IPR047090">
    <property type="entry name" value="AspRS_core"/>
</dbReference>
<dbReference type="InterPro" id="IPR004364">
    <property type="entry name" value="Aa-tRNA-synt_II"/>
</dbReference>
<evidence type="ECO:0000313" key="9">
    <source>
        <dbReference type="EMBL" id="CAF0698044.1"/>
    </source>
</evidence>
<dbReference type="AlphaFoldDB" id="A0A8J2BQ23"/>
<keyword evidence="2 7" id="KW-0436">Ligase</keyword>
<dbReference type="GO" id="GO:0004815">
    <property type="term" value="F:aspartate-tRNA ligase activity"/>
    <property type="evidence" value="ECO:0007669"/>
    <property type="project" value="UniProtKB-UniRule"/>
</dbReference>
<feature type="binding site" evidence="7">
    <location>
        <position position="505"/>
    </location>
    <ligand>
        <name>L-aspartate</name>
        <dbReference type="ChEBI" id="CHEBI:29991"/>
    </ligand>
</feature>
<feature type="binding site" evidence="7">
    <location>
        <begin position="234"/>
        <end position="236"/>
    </location>
    <ligand>
        <name>ATP</name>
        <dbReference type="ChEBI" id="CHEBI:30616"/>
    </ligand>
</feature>
<dbReference type="InterPro" id="IPR004115">
    <property type="entry name" value="GAD-like_sf"/>
</dbReference>
<dbReference type="InterPro" id="IPR047089">
    <property type="entry name" value="Asp-tRNA-ligase_1_N"/>
</dbReference>
<evidence type="ECO:0000256" key="5">
    <source>
        <dbReference type="ARBA" id="ARBA00022917"/>
    </source>
</evidence>
<dbReference type="GO" id="GO:0003676">
    <property type="term" value="F:nucleic acid binding"/>
    <property type="evidence" value="ECO:0007669"/>
    <property type="project" value="InterPro"/>
</dbReference>
<dbReference type="SUPFAM" id="SSF55681">
    <property type="entry name" value="Class II aaRS and biotin synthetases"/>
    <property type="match status" value="1"/>
</dbReference>
<dbReference type="PANTHER" id="PTHR22594">
    <property type="entry name" value="ASPARTYL/LYSYL-TRNA SYNTHETASE"/>
    <property type="match status" value="1"/>
</dbReference>
<dbReference type="InterPro" id="IPR029351">
    <property type="entry name" value="GAD_dom"/>
</dbReference>
<proteinExistence type="inferred from homology"/>
<sequence length="605" mass="68695">MGMKGNQAQPGFFPKRTHHCHELRRCHIGQRVTLIGWVHSRRDHGGVVFVDLRDREGITQVVFHPDRCPEATQEAHRVREESVLQVWGEVAARPPGTENRRLATGEIEVNADGLRVVSPCAVLPFPLHGGNLPGEELRLSYRFLDLRRRPMLENLRIRHRVLRAIRDYLDGQGFIEVETPILSKSTPEGARDFLVPSRLHRGCFYALPQAPQQYKQLLMVAGLERYYQIARCFRDEDLRADRQPEFTQIDLEASFVDQEELFGWVEGFLEEAFGRVCGVELSLPFPRLSYWEAIDRYGTEKPDLRWPLALSDVSEIFSETGCKIFRAALEQGGVIKAINAKGLAELSLAQLEGLIEEAKSLGAGGLAYVKVEGKEWKSPIARHLTEKEKEALSQRLEVEPGDLLLFSAESWEIACKVLGKIRERVMSWLSKSHIPKEPFAFVWITDFPLFQFDKEANRWEATHHPFTRPHPEDWKLFEEGQYEKVRALAYDLVLNGVEIGSGSLRVHEPELQARIFQILGLDPMIQEKRFGHLLRALSYGAPPHGGIALGVDRLVMMMAGATTIRDVIAFPKNSAGVDLLTGSPTEVELEQLRELGIRTVPYREP</sequence>
<keyword evidence="7" id="KW-0963">Cytoplasm</keyword>
<feature type="binding site" evidence="7">
    <location>
        <begin position="550"/>
        <end position="553"/>
    </location>
    <ligand>
        <name>ATP</name>
        <dbReference type="ChEBI" id="CHEBI:30616"/>
    </ligand>
</feature>
<feature type="binding site" evidence="7">
    <location>
        <position position="234"/>
    </location>
    <ligand>
        <name>L-aspartate</name>
        <dbReference type="ChEBI" id="CHEBI:29991"/>
    </ligand>
</feature>
<evidence type="ECO:0000256" key="2">
    <source>
        <dbReference type="ARBA" id="ARBA00022598"/>
    </source>
</evidence>
<evidence type="ECO:0000259" key="8">
    <source>
        <dbReference type="PROSITE" id="PS50862"/>
    </source>
</evidence>
<dbReference type="InterPro" id="IPR006195">
    <property type="entry name" value="aa-tRNA-synth_II"/>
</dbReference>
<feature type="domain" description="Aminoacyl-transfer RNA synthetases class-II family profile" evidence="8">
    <location>
        <begin position="155"/>
        <end position="571"/>
    </location>
</feature>
<dbReference type="PROSITE" id="PS50862">
    <property type="entry name" value="AA_TRNA_LIGASE_II"/>
    <property type="match status" value="1"/>
</dbReference>
<feature type="region of interest" description="Aspartate" evidence="7">
    <location>
        <begin position="212"/>
        <end position="215"/>
    </location>
</feature>
<keyword evidence="5 7" id="KW-0648">Protein biosynthesis</keyword>
<dbReference type="Pfam" id="PF02938">
    <property type="entry name" value="GAD"/>
    <property type="match status" value="1"/>
</dbReference>
<evidence type="ECO:0000256" key="1">
    <source>
        <dbReference type="ARBA" id="ARBA00006303"/>
    </source>
</evidence>
<dbReference type="PANTHER" id="PTHR22594:SF5">
    <property type="entry name" value="ASPARTATE--TRNA LIGASE, MITOCHONDRIAL"/>
    <property type="match status" value="1"/>
</dbReference>
<feature type="binding site" evidence="7">
    <location>
        <position position="243"/>
    </location>
    <ligand>
        <name>ATP</name>
        <dbReference type="ChEBI" id="CHEBI:30616"/>
    </ligand>
</feature>
<dbReference type="Gene3D" id="3.30.930.10">
    <property type="entry name" value="Bira Bifunctional Protein, Domain 2"/>
    <property type="match status" value="1"/>
</dbReference>
<keyword evidence="6 7" id="KW-0030">Aminoacyl-tRNA synthetase</keyword>
<dbReference type="NCBIfam" id="TIGR00459">
    <property type="entry name" value="aspS_bact"/>
    <property type="match status" value="1"/>
</dbReference>
<dbReference type="Proteomes" id="UP000663859">
    <property type="component" value="Unassembled WGS sequence"/>
</dbReference>
<dbReference type="Pfam" id="PF00152">
    <property type="entry name" value="tRNA-synt_2"/>
    <property type="match status" value="1"/>
</dbReference>
<dbReference type="EC" id="6.1.1.23" evidence="7"/>
<dbReference type="InterPro" id="IPR004365">
    <property type="entry name" value="NA-bd_OB_tRNA"/>
</dbReference>
<comment type="subunit">
    <text evidence="7">Homodimer.</text>
</comment>
<dbReference type="GO" id="GO:0005737">
    <property type="term" value="C:cytoplasm"/>
    <property type="evidence" value="ECO:0007669"/>
    <property type="project" value="UniProtKB-SubCell"/>
</dbReference>
<dbReference type="Pfam" id="PF01336">
    <property type="entry name" value="tRNA_anti-codon"/>
    <property type="match status" value="1"/>
</dbReference>
<evidence type="ECO:0000256" key="6">
    <source>
        <dbReference type="ARBA" id="ARBA00023146"/>
    </source>
</evidence>
<dbReference type="CDD" id="cd04317">
    <property type="entry name" value="EcAspRS_like_N"/>
    <property type="match status" value="1"/>
</dbReference>
<dbReference type="GO" id="GO:0050560">
    <property type="term" value="F:aspartate-tRNA(Asn) ligase activity"/>
    <property type="evidence" value="ECO:0007669"/>
    <property type="project" value="UniProtKB-EC"/>
</dbReference>
<dbReference type="NCBIfam" id="NF001750">
    <property type="entry name" value="PRK00476.1"/>
    <property type="match status" value="1"/>
</dbReference>
<dbReference type="InterPro" id="IPR002312">
    <property type="entry name" value="Asp/Asn-tRNA-synth_IIb"/>
</dbReference>
<evidence type="ECO:0000313" key="10">
    <source>
        <dbReference type="Proteomes" id="UP000663859"/>
    </source>
</evidence>
<keyword evidence="3 7" id="KW-0547">Nucleotide-binding</keyword>
<feature type="binding site" evidence="7">
    <location>
        <position position="463"/>
    </location>
    <ligand>
        <name>L-aspartate</name>
        <dbReference type="ChEBI" id="CHEBI:29991"/>
    </ligand>
</feature>
<feature type="binding site" evidence="7">
    <location>
        <position position="188"/>
    </location>
    <ligand>
        <name>L-aspartate</name>
        <dbReference type="ChEBI" id="CHEBI:29991"/>
    </ligand>
</feature>
<comment type="catalytic activity">
    <reaction evidence="7">
        <text>tRNA(Asx) + L-aspartate + ATP = L-aspartyl-tRNA(Asx) + AMP + diphosphate</text>
        <dbReference type="Rhea" id="RHEA:18349"/>
        <dbReference type="Rhea" id="RHEA-COMP:9710"/>
        <dbReference type="Rhea" id="RHEA-COMP:9711"/>
        <dbReference type="ChEBI" id="CHEBI:29991"/>
        <dbReference type="ChEBI" id="CHEBI:30616"/>
        <dbReference type="ChEBI" id="CHEBI:33019"/>
        <dbReference type="ChEBI" id="CHEBI:78442"/>
        <dbReference type="ChEBI" id="CHEBI:78516"/>
        <dbReference type="ChEBI" id="CHEBI:456215"/>
        <dbReference type="EC" id="6.1.1.23"/>
    </reaction>
</comment>
<dbReference type="InterPro" id="IPR012340">
    <property type="entry name" value="NA-bd_OB-fold"/>
</dbReference>
<dbReference type="Gene3D" id="2.40.50.140">
    <property type="entry name" value="Nucleic acid-binding proteins"/>
    <property type="match status" value="1"/>
</dbReference>
<dbReference type="Gene3D" id="3.30.1360.30">
    <property type="entry name" value="GAD-like domain"/>
    <property type="match status" value="1"/>
</dbReference>
<accession>A0A8J2BQ23</accession>
<protein>
    <recommendedName>
        <fullName evidence="7">Aspartate--tRNA(Asp/Asn) ligase</fullName>
        <ecNumber evidence="7">6.1.1.23</ecNumber>
    </recommendedName>
    <alternativeName>
        <fullName evidence="7">Aspartyl-tRNA synthetase</fullName>
        <shortName evidence="7">AspRS</shortName>
    </alternativeName>
    <alternativeName>
        <fullName evidence="7">Non-discriminating aspartyl-tRNA synthetase</fullName>
        <shortName evidence="7">ND-AspRS</shortName>
    </alternativeName>
</protein>
<comment type="subcellular location">
    <subcellularLocation>
        <location evidence="7">Cytoplasm</location>
    </subcellularLocation>
</comment>
<name>A0A8J2BQ23_9BACT</name>
<dbReference type="EMBL" id="CAJNOB010000017">
    <property type="protein sequence ID" value="CAF0698044.1"/>
    <property type="molecule type" value="Genomic_DNA"/>
</dbReference>
<comment type="similarity">
    <text evidence="1 7">Belongs to the class-II aminoacyl-tRNA synthetase family. Type 1 subfamily.</text>
</comment>
<dbReference type="InterPro" id="IPR045864">
    <property type="entry name" value="aa-tRNA-synth_II/BPL/LPL"/>
</dbReference>
<evidence type="ECO:0000256" key="7">
    <source>
        <dbReference type="HAMAP-Rule" id="MF_00044"/>
    </source>
</evidence>
<feature type="site" description="Important for tRNA non-discrimination" evidence="7">
    <location>
        <position position="44"/>
    </location>
</feature>
<dbReference type="GO" id="GO:0005524">
    <property type="term" value="F:ATP binding"/>
    <property type="evidence" value="ECO:0007669"/>
    <property type="project" value="UniProtKB-UniRule"/>
</dbReference>
<dbReference type="CDD" id="cd00777">
    <property type="entry name" value="AspRS_core"/>
    <property type="match status" value="1"/>
</dbReference>
<comment type="function">
    <text evidence="7">Aspartyl-tRNA synthetase with relaxed tRNA specificity since it is able to aspartylate not only its cognate tRNA(Asp) but also tRNA(Asn). Reaction proceeds in two steps: L-aspartate is first activated by ATP to form Asp-AMP and then transferred to the acceptor end of tRNA(Asp/Asn).</text>
</comment>
<dbReference type="InterPro" id="IPR004524">
    <property type="entry name" value="Asp-tRNA-ligase_1"/>
</dbReference>
<dbReference type="HAMAP" id="MF_00044">
    <property type="entry name" value="Asp_tRNA_synth_type1"/>
    <property type="match status" value="1"/>
</dbReference>
<keyword evidence="10" id="KW-1185">Reference proteome</keyword>
<comment type="caution">
    <text evidence="9">The sequence shown here is derived from an EMBL/GenBank/DDBJ whole genome shotgun (WGS) entry which is preliminary data.</text>
</comment>
<feature type="site" description="Important for tRNA non-discrimination" evidence="7">
    <location>
        <position position="96"/>
    </location>
</feature>
<evidence type="ECO:0000256" key="3">
    <source>
        <dbReference type="ARBA" id="ARBA00022741"/>
    </source>
</evidence>
<gene>
    <name evidence="7 9" type="primary">aspS</name>
    <name evidence="9" type="ORF">MPNT_240024</name>
</gene>
<feature type="binding site" evidence="7">
    <location>
        <position position="498"/>
    </location>
    <ligand>
        <name>ATP</name>
        <dbReference type="ChEBI" id="CHEBI:30616"/>
    </ligand>
</feature>